<evidence type="ECO:0000256" key="1">
    <source>
        <dbReference type="ARBA" id="ARBA00008032"/>
    </source>
</evidence>
<dbReference type="InParanoid" id="G3I2A4"/>
<gene>
    <name evidence="3" type="ORF">I79_017533</name>
</gene>
<comment type="similarity">
    <text evidence="1">Belongs to the pro/parathymosin family.</text>
</comment>
<dbReference type="AlphaFoldDB" id="G3I2A4"/>
<accession>G3I2A4</accession>
<evidence type="ECO:0000313" key="4">
    <source>
        <dbReference type="Proteomes" id="UP000001075"/>
    </source>
</evidence>
<proteinExistence type="inferred from homology"/>
<dbReference type="EMBL" id="JH001122">
    <property type="protein sequence ID" value="EGW13124.1"/>
    <property type="molecule type" value="Genomic_DNA"/>
</dbReference>
<organism evidence="3 4">
    <name type="scientific">Cricetulus griseus</name>
    <name type="common">Chinese hamster</name>
    <name type="synonym">Cricetulus barabensis griseus</name>
    <dbReference type="NCBI Taxonomy" id="10029"/>
    <lineage>
        <taxon>Eukaryota</taxon>
        <taxon>Metazoa</taxon>
        <taxon>Chordata</taxon>
        <taxon>Craniata</taxon>
        <taxon>Vertebrata</taxon>
        <taxon>Euteleostomi</taxon>
        <taxon>Mammalia</taxon>
        <taxon>Eutheria</taxon>
        <taxon>Euarchontoglires</taxon>
        <taxon>Glires</taxon>
        <taxon>Rodentia</taxon>
        <taxon>Myomorpha</taxon>
        <taxon>Muroidea</taxon>
        <taxon>Cricetidae</taxon>
        <taxon>Cricetinae</taxon>
        <taxon>Cricetulus</taxon>
    </lineage>
</organism>
<feature type="compositionally biased region" description="Basic and acidic residues" evidence="2">
    <location>
        <begin position="10"/>
        <end position="33"/>
    </location>
</feature>
<feature type="region of interest" description="Disordered" evidence="2">
    <location>
        <begin position="1"/>
        <end position="71"/>
    </location>
</feature>
<dbReference type="InterPro" id="IPR004931">
    <property type="entry name" value="Pro/parathymosin"/>
</dbReference>
<evidence type="ECO:0000313" key="3">
    <source>
        <dbReference type="EMBL" id="EGW13124.1"/>
    </source>
</evidence>
<dbReference type="Pfam" id="PF03247">
    <property type="entry name" value="Prothymosin"/>
    <property type="match status" value="1"/>
</dbReference>
<name>G3I2A4_CRIGR</name>
<protein>
    <submittedName>
        <fullName evidence="3">Uncharacterized protein</fullName>
    </submittedName>
</protein>
<evidence type="ECO:0000256" key="2">
    <source>
        <dbReference type="SAM" id="MobiDB-lite"/>
    </source>
</evidence>
<sequence length="71" mass="7602">MSEAAMDMEVTIRDSKEKREVVEEAEGRRDKGADGNANEENGDGGTTMRCTKKRKAGGRGGGIVSKLETTV</sequence>
<dbReference type="Proteomes" id="UP000001075">
    <property type="component" value="Unassembled WGS sequence"/>
</dbReference>
<reference evidence="4" key="1">
    <citation type="journal article" date="2011" name="Nat. Biotechnol.">
        <title>The genomic sequence of the Chinese hamster ovary (CHO)-K1 cell line.</title>
        <authorList>
            <person name="Xu X."/>
            <person name="Nagarajan H."/>
            <person name="Lewis N.E."/>
            <person name="Pan S."/>
            <person name="Cai Z."/>
            <person name="Liu X."/>
            <person name="Chen W."/>
            <person name="Xie M."/>
            <person name="Wang W."/>
            <person name="Hammond S."/>
            <person name="Andersen M.R."/>
            <person name="Neff N."/>
            <person name="Passarelli B."/>
            <person name="Koh W."/>
            <person name="Fan H.C."/>
            <person name="Wang J."/>
            <person name="Gui Y."/>
            <person name="Lee K.H."/>
            <person name="Betenbaugh M.J."/>
            <person name="Quake S.R."/>
            <person name="Famili I."/>
            <person name="Palsson B.O."/>
            <person name="Wang J."/>
        </authorList>
    </citation>
    <scope>NUCLEOTIDE SEQUENCE [LARGE SCALE GENOMIC DNA]</scope>
    <source>
        <strain evidence="4">CHO K1 cell line</strain>
    </source>
</reference>